<dbReference type="Proteomes" id="UP000588586">
    <property type="component" value="Unassembled WGS sequence"/>
</dbReference>
<dbReference type="RefSeq" id="WP_171244740.1">
    <property type="nucleotide sequence ID" value="NZ_JABEPQ010000004.1"/>
</dbReference>
<keyword evidence="2" id="KW-1185">Reference proteome</keyword>
<evidence type="ECO:0000313" key="2">
    <source>
        <dbReference type="Proteomes" id="UP000588586"/>
    </source>
</evidence>
<sequence>MDADLRLDGNTTTAEGDIFRTTANDVVIDAPARRSTPAGQRRALVHDFTDGLTLNWDSDYPGGVTIEGFRLACHQADLVLDYASRRKSATPWRRALVHDFDDGLTINWAHDYPGGVTINGPVKINGSVTVNGTMTVKSPFGHLSIEDTLARYTAQIQDLQDRLKKFEG</sequence>
<dbReference type="AlphaFoldDB" id="A0A849HKF7"/>
<organism evidence="1 2">
    <name type="scientific">Knoellia koreensis</name>
    <dbReference type="NCBI Taxonomy" id="2730921"/>
    <lineage>
        <taxon>Bacteria</taxon>
        <taxon>Bacillati</taxon>
        <taxon>Actinomycetota</taxon>
        <taxon>Actinomycetes</taxon>
        <taxon>Micrococcales</taxon>
        <taxon>Intrasporangiaceae</taxon>
        <taxon>Knoellia</taxon>
    </lineage>
</organism>
<accession>A0A849HKF7</accession>
<evidence type="ECO:0000313" key="1">
    <source>
        <dbReference type="EMBL" id="NNM47619.1"/>
    </source>
</evidence>
<protein>
    <submittedName>
        <fullName evidence="1">Uncharacterized protein</fullName>
    </submittedName>
</protein>
<reference evidence="1 2" key="1">
    <citation type="submission" date="2020-04" db="EMBL/GenBank/DDBJ databases">
        <title>Knoellia sp. isolate from air conditioner.</title>
        <authorList>
            <person name="Chea S."/>
            <person name="Kim D.-U."/>
        </authorList>
    </citation>
    <scope>NUCLEOTIDE SEQUENCE [LARGE SCALE GENOMIC DNA]</scope>
    <source>
        <strain evidence="1 2">DB2414S</strain>
    </source>
</reference>
<comment type="caution">
    <text evidence="1">The sequence shown here is derived from an EMBL/GenBank/DDBJ whole genome shotgun (WGS) entry which is preliminary data.</text>
</comment>
<name>A0A849HKF7_9MICO</name>
<proteinExistence type="predicted"/>
<gene>
    <name evidence="1" type="ORF">HJG52_16635</name>
</gene>
<dbReference type="EMBL" id="JABEPQ010000004">
    <property type="protein sequence ID" value="NNM47619.1"/>
    <property type="molecule type" value="Genomic_DNA"/>
</dbReference>